<comment type="caution">
    <text evidence="11">The sequence shown here is derived from an EMBL/GenBank/DDBJ whole genome shotgun (WGS) entry which is preliminary data.</text>
</comment>
<keyword evidence="8 9" id="KW-0012">Acyltransferase</keyword>
<feature type="transmembrane region" description="Helical" evidence="9">
    <location>
        <begin position="93"/>
        <end position="117"/>
    </location>
</feature>
<dbReference type="Pfam" id="PF20154">
    <property type="entry name" value="LNT_N"/>
    <property type="match status" value="1"/>
</dbReference>
<dbReference type="GO" id="GO:0005886">
    <property type="term" value="C:plasma membrane"/>
    <property type="evidence" value="ECO:0007669"/>
    <property type="project" value="UniProtKB-SubCell"/>
</dbReference>
<feature type="transmembrane region" description="Helical" evidence="9">
    <location>
        <begin position="66"/>
        <end position="86"/>
    </location>
</feature>
<dbReference type="PANTHER" id="PTHR38686:SF1">
    <property type="entry name" value="APOLIPOPROTEIN N-ACYLTRANSFERASE"/>
    <property type="match status" value="1"/>
</dbReference>
<keyword evidence="5 9" id="KW-0812">Transmembrane</keyword>
<feature type="domain" description="CN hydrolase" evidence="10">
    <location>
        <begin position="234"/>
        <end position="474"/>
    </location>
</feature>
<dbReference type="Pfam" id="PF00795">
    <property type="entry name" value="CN_hydrolase"/>
    <property type="match status" value="1"/>
</dbReference>
<feature type="transmembrane region" description="Helical" evidence="9">
    <location>
        <begin position="23"/>
        <end position="54"/>
    </location>
</feature>
<comment type="subcellular location">
    <subcellularLocation>
        <location evidence="1 9">Cell membrane</location>
        <topology evidence="1 9">Multi-pass membrane protein</topology>
    </subcellularLocation>
</comment>
<keyword evidence="4 9" id="KW-0808">Transferase</keyword>
<feature type="transmembrane region" description="Helical" evidence="9">
    <location>
        <begin position="196"/>
        <end position="216"/>
    </location>
</feature>
<keyword evidence="7 9" id="KW-0472">Membrane</keyword>
<name>A0A4Z0WCW1_9GAMM</name>
<dbReference type="PROSITE" id="PS50263">
    <property type="entry name" value="CN_HYDROLASE"/>
    <property type="match status" value="1"/>
</dbReference>
<keyword evidence="6 9" id="KW-1133">Transmembrane helix</keyword>
<feature type="transmembrane region" description="Helical" evidence="9">
    <location>
        <begin position="488"/>
        <end position="506"/>
    </location>
</feature>
<gene>
    <name evidence="9 11" type="primary">lnt</name>
    <name evidence="11" type="ORF">E4656_11565</name>
</gene>
<evidence type="ECO:0000256" key="6">
    <source>
        <dbReference type="ARBA" id="ARBA00022989"/>
    </source>
</evidence>
<dbReference type="InterPro" id="IPR003010">
    <property type="entry name" value="C-N_Hydrolase"/>
</dbReference>
<keyword evidence="3 9" id="KW-1003">Cell membrane</keyword>
<dbReference type="CDD" id="cd07571">
    <property type="entry name" value="ALP_N-acyl_transferase"/>
    <property type="match status" value="1"/>
</dbReference>
<evidence type="ECO:0000256" key="5">
    <source>
        <dbReference type="ARBA" id="ARBA00022692"/>
    </source>
</evidence>
<dbReference type="Gene3D" id="3.60.110.10">
    <property type="entry name" value="Carbon-nitrogen hydrolase"/>
    <property type="match status" value="1"/>
</dbReference>
<dbReference type="InterPro" id="IPR004563">
    <property type="entry name" value="Apolipo_AcylTrfase"/>
</dbReference>
<sequence>MVMALAAQINSVLKQQPIAARAALLFGGALVPLIFAPFNVWPLALALPVLFWWLTADQAPRRAFWHGWWFGAGFFGTGISWVYFSMRTVETPVWISLVLTVSFCLAMAFLFALQAGLPALLRRWLRVHWLLYPVLWLAFEGLRSTLFTGMPWLLWGTIGTDTVLRGWLPVGGVFLLGFLLLTCAAALWQWRPSVRMSAITPVLLLLLTWGGGAALLDRDYTESARETPLMVAAMQGNVDQSIKWQQRQIVPNLRLYQRLNSQHPEAELLVWPETAITAFPEDIPNHLHDLDTELRANGKGLIAGLPLWGEGSDYYNAMRGFGAARGDYAKQNLVPFGEYLPLQGLLQGLIAFFDLPMSGFSPGPAGQSPLQLELGEDSWQIGALICYEAAYPGLSRQQAADSHLLVVISNDAWFGRSLAPAQHLQITRARAIENQRDMVRATQNGISALINHHGQLLVRTPQFEVATVSGQLFLRTGQTPYQRWGNSLVWLLAMLTVLVALARGYWSK</sequence>
<evidence type="ECO:0000256" key="1">
    <source>
        <dbReference type="ARBA" id="ARBA00004651"/>
    </source>
</evidence>
<evidence type="ECO:0000313" key="11">
    <source>
        <dbReference type="EMBL" id="TGG92764.1"/>
    </source>
</evidence>
<dbReference type="GO" id="GO:0016410">
    <property type="term" value="F:N-acyltransferase activity"/>
    <property type="evidence" value="ECO:0007669"/>
    <property type="project" value="UniProtKB-UniRule"/>
</dbReference>
<proteinExistence type="inferred from homology"/>
<reference evidence="11 12" key="1">
    <citation type="submission" date="2019-04" db="EMBL/GenBank/DDBJ databases">
        <title>Natronospirillum operosus gen. nov., sp. nov., a haloalkaliphilic satellite isolated from decaying biomass of laboratory culture of cyanobacterium Geitlerinema sp. and proposal of Natronospirillaceae fam. nov. and Saccharospirillaceae fam. nov.</title>
        <authorList>
            <person name="Kevbrin V."/>
            <person name="Boltyanskaya Y."/>
            <person name="Koziaeva V."/>
            <person name="Grouzdev D.S."/>
            <person name="Park M."/>
            <person name="Cho J."/>
        </authorList>
    </citation>
    <scope>NUCLEOTIDE SEQUENCE [LARGE SCALE GENOMIC DNA]</scope>
    <source>
        <strain evidence="11 12">G-116</strain>
    </source>
</reference>
<dbReference type="NCBIfam" id="TIGR00546">
    <property type="entry name" value="lnt"/>
    <property type="match status" value="1"/>
</dbReference>
<dbReference type="Proteomes" id="UP000297475">
    <property type="component" value="Unassembled WGS sequence"/>
</dbReference>
<dbReference type="GO" id="GO:0042158">
    <property type="term" value="P:lipoprotein biosynthetic process"/>
    <property type="evidence" value="ECO:0007669"/>
    <property type="project" value="UniProtKB-UniRule"/>
</dbReference>
<evidence type="ECO:0000256" key="3">
    <source>
        <dbReference type="ARBA" id="ARBA00022475"/>
    </source>
</evidence>
<evidence type="ECO:0000256" key="4">
    <source>
        <dbReference type="ARBA" id="ARBA00022679"/>
    </source>
</evidence>
<feature type="transmembrane region" description="Helical" evidence="9">
    <location>
        <begin position="129"/>
        <end position="155"/>
    </location>
</feature>
<dbReference type="InterPro" id="IPR045378">
    <property type="entry name" value="LNT_N"/>
</dbReference>
<protein>
    <recommendedName>
        <fullName evidence="9">Apolipoprotein N-acyltransferase</fullName>
        <shortName evidence="9">ALP N-acyltransferase</shortName>
        <ecNumber evidence="9">2.3.1.269</ecNumber>
    </recommendedName>
</protein>
<evidence type="ECO:0000256" key="2">
    <source>
        <dbReference type="ARBA" id="ARBA00010065"/>
    </source>
</evidence>
<evidence type="ECO:0000259" key="10">
    <source>
        <dbReference type="PROSITE" id="PS50263"/>
    </source>
</evidence>
<feature type="transmembrane region" description="Helical" evidence="9">
    <location>
        <begin position="167"/>
        <end position="190"/>
    </location>
</feature>
<evidence type="ECO:0000256" key="7">
    <source>
        <dbReference type="ARBA" id="ARBA00023136"/>
    </source>
</evidence>
<dbReference type="UniPathway" id="UPA00666"/>
<dbReference type="OrthoDB" id="9804277at2"/>
<dbReference type="EMBL" id="SRMF01000004">
    <property type="protein sequence ID" value="TGG92764.1"/>
    <property type="molecule type" value="Genomic_DNA"/>
</dbReference>
<organism evidence="11 12">
    <name type="scientific">Natronospirillum operosum</name>
    <dbReference type="NCBI Taxonomy" id="2759953"/>
    <lineage>
        <taxon>Bacteria</taxon>
        <taxon>Pseudomonadati</taxon>
        <taxon>Pseudomonadota</taxon>
        <taxon>Gammaproteobacteria</taxon>
        <taxon>Oceanospirillales</taxon>
        <taxon>Natronospirillaceae</taxon>
        <taxon>Natronospirillum</taxon>
    </lineage>
</organism>
<evidence type="ECO:0000256" key="8">
    <source>
        <dbReference type="ARBA" id="ARBA00023315"/>
    </source>
</evidence>
<dbReference type="PANTHER" id="PTHR38686">
    <property type="entry name" value="APOLIPOPROTEIN N-ACYLTRANSFERASE"/>
    <property type="match status" value="1"/>
</dbReference>
<comment type="pathway">
    <text evidence="9">Protein modification; lipoprotein biosynthesis (N-acyl transfer).</text>
</comment>
<accession>A0A4Z0WCW1</accession>
<dbReference type="AlphaFoldDB" id="A0A4Z0WCW1"/>
<dbReference type="EC" id="2.3.1.269" evidence="9"/>
<comment type="catalytic activity">
    <reaction evidence="9">
        <text>N-terminal S-1,2-diacyl-sn-glyceryl-L-cysteinyl-[lipoprotein] + a glycerophospholipid = N-acyl-S-1,2-diacyl-sn-glyceryl-L-cysteinyl-[lipoprotein] + a 2-acyl-sn-glycero-3-phospholipid + H(+)</text>
        <dbReference type="Rhea" id="RHEA:48228"/>
        <dbReference type="Rhea" id="RHEA-COMP:14681"/>
        <dbReference type="Rhea" id="RHEA-COMP:14684"/>
        <dbReference type="ChEBI" id="CHEBI:15378"/>
        <dbReference type="ChEBI" id="CHEBI:136912"/>
        <dbReference type="ChEBI" id="CHEBI:140656"/>
        <dbReference type="ChEBI" id="CHEBI:140657"/>
        <dbReference type="ChEBI" id="CHEBI:140660"/>
        <dbReference type="EC" id="2.3.1.269"/>
    </reaction>
</comment>
<evidence type="ECO:0000313" key="12">
    <source>
        <dbReference type="Proteomes" id="UP000297475"/>
    </source>
</evidence>
<keyword evidence="12" id="KW-1185">Reference proteome</keyword>
<evidence type="ECO:0000256" key="9">
    <source>
        <dbReference type="HAMAP-Rule" id="MF_01148"/>
    </source>
</evidence>
<dbReference type="HAMAP" id="MF_01148">
    <property type="entry name" value="Lnt"/>
    <property type="match status" value="1"/>
</dbReference>
<keyword evidence="11" id="KW-0449">Lipoprotein</keyword>
<comment type="function">
    <text evidence="9">Catalyzes the phospholipid dependent N-acylation of the N-terminal cysteine of apolipoprotein, the last step in lipoprotein maturation.</text>
</comment>
<dbReference type="SUPFAM" id="SSF56317">
    <property type="entry name" value="Carbon-nitrogen hydrolase"/>
    <property type="match status" value="1"/>
</dbReference>
<comment type="similarity">
    <text evidence="2 9">Belongs to the CN hydrolase family. Apolipoprotein N-acyltransferase subfamily.</text>
</comment>
<dbReference type="InterPro" id="IPR036526">
    <property type="entry name" value="C-N_Hydrolase_sf"/>
</dbReference>